<name>A0AAV4HIJ6_9GAST</name>
<sequence>MATFEKDVFSTLLETKFVARTLIYTDVTGSTMDYARRLAHQVSEHPHGSAVLSERQTKARGARDHKWDASNTENIYVSFILHLPAYYKTFEGRFDLEVAACLSVMHVARKFGVTAAAPKWPNDVWVRGHKLAGFLVEDGRFNVPGSLNCLIILGMGINVNSDVRRNPELSSIATSIKCERGGRPVNREQFFADVCARLEHNLEQTRATNLDIFRQENVFREAQDISAFCPSEGPVIDGKFLEICDNWDVRFSDKTEKMFQGRSDQYTIRPKVLNKILIIFTTFQATPGSDKRIDARGGAGNSEDISSIESAGIEDTGSQGGVSRQSAQHLATILQSLVDTSRYVVCLVPESLVTDTCDWMKTCSLLVLPEPLTNPGLVSSKLDTFLNSGGRALASGMGSLFLAKSLHIPLKEVLIQPSHSHSDTRLVQVTADLPVFPPDHRASPTQQLTTGMSGVSVESTEIFKSYCEDPRDCSAKTSANSASVSASSTVQQTETIVFPASSVCFQFFEDEKAMLAESSTSFQDKQDKAGLVSADSAYSQNKTKVWAVYRGTEGTANLGIAACSVKPHVNEESCVTLVGFDIGAELPSLPSGTGQVSDEMRRVSEDRFKREVLIQQMVDSLLKCQ</sequence>
<dbReference type="Proteomes" id="UP000762676">
    <property type="component" value="Unassembled WGS sequence"/>
</dbReference>
<dbReference type="SUPFAM" id="SSF55681">
    <property type="entry name" value="Class II aaRS and biotin synthetases"/>
    <property type="match status" value="1"/>
</dbReference>
<proteinExistence type="inferred from homology"/>
<evidence type="ECO:0000259" key="3">
    <source>
        <dbReference type="PROSITE" id="PS51733"/>
    </source>
</evidence>
<evidence type="ECO:0000256" key="2">
    <source>
        <dbReference type="ARBA" id="ARBA00022598"/>
    </source>
</evidence>
<keyword evidence="2 4" id="KW-0436">Ligase</keyword>
<accession>A0AAV4HIJ6</accession>
<evidence type="ECO:0000256" key="1">
    <source>
        <dbReference type="ARBA" id="ARBA00009934"/>
    </source>
</evidence>
<dbReference type="GO" id="GO:0004077">
    <property type="term" value="F:biotin--[biotin carboxyl-carrier protein] ligase activity"/>
    <property type="evidence" value="ECO:0007669"/>
    <property type="project" value="InterPro"/>
</dbReference>
<dbReference type="AlphaFoldDB" id="A0AAV4HIJ6"/>
<evidence type="ECO:0000313" key="5">
    <source>
        <dbReference type="Proteomes" id="UP000762676"/>
    </source>
</evidence>
<dbReference type="Gene3D" id="3.30.930.10">
    <property type="entry name" value="Bira Bifunctional Protein, Domain 2"/>
    <property type="match status" value="1"/>
</dbReference>
<comment type="similarity">
    <text evidence="1">Belongs to the biotin--protein ligase family.</text>
</comment>
<evidence type="ECO:0000313" key="4">
    <source>
        <dbReference type="EMBL" id="GFR97474.1"/>
    </source>
</evidence>
<dbReference type="InterPro" id="IPR045864">
    <property type="entry name" value="aa-tRNA-synth_II/BPL/LPL"/>
</dbReference>
<dbReference type="InterPro" id="IPR004408">
    <property type="entry name" value="Biotin_CoA_COase_ligase"/>
</dbReference>
<organism evidence="4 5">
    <name type="scientific">Elysia marginata</name>
    <dbReference type="NCBI Taxonomy" id="1093978"/>
    <lineage>
        <taxon>Eukaryota</taxon>
        <taxon>Metazoa</taxon>
        <taxon>Spiralia</taxon>
        <taxon>Lophotrochozoa</taxon>
        <taxon>Mollusca</taxon>
        <taxon>Gastropoda</taxon>
        <taxon>Heterobranchia</taxon>
        <taxon>Euthyneura</taxon>
        <taxon>Panpulmonata</taxon>
        <taxon>Sacoglossa</taxon>
        <taxon>Placobranchoidea</taxon>
        <taxon>Plakobranchidae</taxon>
        <taxon>Elysia</taxon>
    </lineage>
</organism>
<dbReference type="EMBL" id="BMAT01012700">
    <property type="protein sequence ID" value="GFR97474.1"/>
    <property type="molecule type" value="Genomic_DNA"/>
</dbReference>
<dbReference type="Pfam" id="PF03099">
    <property type="entry name" value="BPL_LplA_LipB"/>
    <property type="match status" value="1"/>
</dbReference>
<dbReference type="GO" id="GO:0005737">
    <property type="term" value="C:cytoplasm"/>
    <property type="evidence" value="ECO:0007669"/>
    <property type="project" value="TreeGrafter"/>
</dbReference>
<dbReference type="InterPro" id="IPR004143">
    <property type="entry name" value="BPL_LPL_catalytic"/>
</dbReference>
<dbReference type="CDD" id="cd16442">
    <property type="entry name" value="BPL"/>
    <property type="match status" value="1"/>
</dbReference>
<gene>
    <name evidence="4" type="ORF">ElyMa_006325400</name>
</gene>
<comment type="caution">
    <text evidence="4">The sequence shown here is derived from an EMBL/GenBank/DDBJ whole genome shotgun (WGS) entry which is preliminary data.</text>
</comment>
<reference evidence="4 5" key="1">
    <citation type="journal article" date="2021" name="Elife">
        <title>Chloroplast acquisition without the gene transfer in kleptoplastic sea slugs, Plakobranchus ocellatus.</title>
        <authorList>
            <person name="Maeda T."/>
            <person name="Takahashi S."/>
            <person name="Yoshida T."/>
            <person name="Shimamura S."/>
            <person name="Takaki Y."/>
            <person name="Nagai Y."/>
            <person name="Toyoda A."/>
            <person name="Suzuki Y."/>
            <person name="Arimoto A."/>
            <person name="Ishii H."/>
            <person name="Satoh N."/>
            <person name="Nishiyama T."/>
            <person name="Hasebe M."/>
            <person name="Maruyama T."/>
            <person name="Minagawa J."/>
            <person name="Obokata J."/>
            <person name="Shigenobu S."/>
        </authorList>
    </citation>
    <scope>NUCLEOTIDE SEQUENCE [LARGE SCALE GENOMIC DNA]</scope>
</reference>
<feature type="domain" description="BPL/LPL catalytic" evidence="3">
    <location>
        <begin position="13"/>
        <end position="206"/>
    </location>
</feature>
<keyword evidence="5" id="KW-1185">Reference proteome</keyword>
<protein>
    <submittedName>
        <fullName evidence="4">Bifunctional ligase/repressor BirA</fullName>
    </submittedName>
</protein>
<dbReference type="PANTHER" id="PTHR12835">
    <property type="entry name" value="BIOTIN PROTEIN LIGASE"/>
    <property type="match status" value="1"/>
</dbReference>
<dbReference type="PANTHER" id="PTHR12835:SF5">
    <property type="entry name" value="BIOTIN--PROTEIN LIGASE"/>
    <property type="match status" value="1"/>
</dbReference>
<dbReference type="PROSITE" id="PS51733">
    <property type="entry name" value="BPL_LPL_CATALYTIC"/>
    <property type="match status" value="1"/>
</dbReference>